<feature type="compositionally biased region" description="Basic residues" evidence="1">
    <location>
        <begin position="62"/>
        <end position="78"/>
    </location>
</feature>
<dbReference type="KEGG" id="sata:C5746_19810"/>
<feature type="region of interest" description="Disordered" evidence="1">
    <location>
        <begin position="54"/>
        <end position="78"/>
    </location>
</feature>
<gene>
    <name evidence="2" type="ORF">C5746_19810</name>
</gene>
<sequence>MRLNVREEQPQTEVAFHVAARAVRVRHGLRDADGLRRRAAGAAVAAAVDVRAGRPVSGEATRRRRCRRSRGGRRRHAEHRVQDPVVLITAKVQAVNTTAPFRLFCRSRCCDIGRSR</sequence>
<protein>
    <submittedName>
        <fullName evidence="2">Uncharacterized protein</fullName>
    </submittedName>
</protein>
<dbReference type="Proteomes" id="UP000252698">
    <property type="component" value="Chromosome"/>
</dbReference>
<accession>A0A2Z5JEL0</accession>
<evidence type="ECO:0000313" key="2">
    <source>
        <dbReference type="EMBL" id="AXE78791.1"/>
    </source>
</evidence>
<evidence type="ECO:0000256" key="1">
    <source>
        <dbReference type="SAM" id="MobiDB-lite"/>
    </source>
</evidence>
<dbReference type="EMBL" id="CP027306">
    <property type="protein sequence ID" value="AXE78791.1"/>
    <property type="molecule type" value="Genomic_DNA"/>
</dbReference>
<reference evidence="2 3" key="1">
    <citation type="journal article" date="2018" name="Front. Microbiol.">
        <title>Genome Sequencing of Streptomyces atratus SCSIOZH16 and Activation Production of Nocardamine via Metabolic Engineering.</title>
        <authorList>
            <person name="Li Y."/>
            <person name="Zhang C."/>
            <person name="Liu C."/>
            <person name="Ju J."/>
            <person name="Ma J."/>
        </authorList>
    </citation>
    <scope>NUCLEOTIDE SEQUENCE [LARGE SCALE GENOMIC DNA]</scope>
    <source>
        <strain evidence="2 3">SCSIO_ZH16</strain>
    </source>
</reference>
<proteinExistence type="predicted"/>
<evidence type="ECO:0000313" key="3">
    <source>
        <dbReference type="Proteomes" id="UP000252698"/>
    </source>
</evidence>
<organism evidence="2 3">
    <name type="scientific">Streptomyces atratus</name>
    <dbReference type="NCBI Taxonomy" id="1893"/>
    <lineage>
        <taxon>Bacteria</taxon>
        <taxon>Bacillati</taxon>
        <taxon>Actinomycetota</taxon>
        <taxon>Actinomycetes</taxon>
        <taxon>Kitasatosporales</taxon>
        <taxon>Streptomycetaceae</taxon>
        <taxon>Streptomyces</taxon>
    </lineage>
</organism>
<dbReference type="AlphaFoldDB" id="A0A2Z5JEL0"/>
<name>A0A2Z5JEL0_STRAR</name>